<gene>
    <name evidence="1" type="ORF">HMPREF9630_00559</name>
</gene>
<evidence type="ECO:0008006" key="3">
    <source>
        <dbReference type="Google" id="ProtNLM"/>
    </source>
</evidence>
<dbReference type="RefSeq" id="WP_009527192.1">
    <property type="nucleotide sequence ID" value="NZ_JBQMYE010000041.1"/>
</dbReference>
<sequence length="117" mass="13325">MDISNEIQNILEEYSEHARKVLEEASDKTAKETVSKLKAASPKKTGKYAKAWSSKKVHGLFSKGNIVYVKAPHYRLTHLLEYGHAKKNGGRVQGKRFVAPIEQEANRMFIQEVERNI</sequence>
<reference evidence="1 2" key="1">
    <citation type="submission" date="2012-05" db="EMBL/GenBank/DDBJ databases">
        <title>The Genome Sequence of Eubacteriaceae bacterium CM2.</title>
        <authorList>
            <consortium name="The Broad Institute Genome Sequencing Platform"/>
            <person name="Earl A."/>
            <person name="Ward D."/>
            <person name="Feldgarden M."/>
            <person name="Gevers D."/>
            <person name="Sizova M."/>
            <person name="Hazen A."/>
            <person name="Epstein S."/>
            <person name="Walker B."/>
            <person name="Young S.K."/>
            <person name="Zeng Q."/>
            <person name="Gargeya S."/>
            <person name="Fitzgerald M."/>
            <person name="Haas B."/>
            <person name="Abouelleil A."/>
            <person name="Alvarado L."/>
            <person name="Arachchi H.M."/>
            <person name="Berlin A."/>
            <person name="Chapman S.B."/>
            <person name="Goldberg J."/>
            <person name="Griggs A."/>
            <person name="Gujja S."/>
            <person name="Hansen M."/>
            <person name="Howarth C."/>
            <person name="Imamovic A."/>
            <person name="Larimer J."/>
            <person name="McCowen C."/>
            <person name="Montmayeur A."/>
            <person name="Murphy C."/>
            <person name="Neiman D."/>
            <person name="Pearson M."/>
            <person name="Priest M."/>
            <person name="Roberts A."/>
            <person name="Saif S."/>
            <person name="Shea T."/>
            <person name="Sisk P."/>
            <person name="Sykes S."/>
            <person name="Wortman J."/>
            <person name="Nusbaum C."/>
            <person name="Birren B."/>
        </authorList>
    </citation>
    <scope>NUCLEOTIDE SEQUENCE [LARGE SCALE GENOMIC DNA]</scope>
    <source>
        <strain evidence="1 2">CM2</strain>
    </source>
</reference>
<comment type="caution">
    <text evidence="1">The sequence shown here is derived from an EMBL/GenBank/DDBJ whole genome shotgun (WGS) entry which is preliminary data.</text>
</comment>
<proteinExistence type="predicted"/>
<dbReference type="AlphaFoldDB" id="V9HVB8"/>
<evidence type="ECO:0000313" key="2">
    <source>
        <dbReference type="Proteomes" id="UP000017818"/>
    </source>
</evidence>
<protein>
    <recommendedName>
        <fullName evidence="3">Bacteriophage protein, PF04883 family</fullName>
    </recommendedName>
</protein>
<organism evidence="1 2">
    <name type="scientific">Peptoanaerobacter stomatis</name>
    <dbReference type="NCBI Taxonomy" id="796937"/>
    <lineage>
        <taxon>Bacteria</taxon>
        <taxon>Bacillati</taxon>
        <taxon>Bacillota</taxon>
        <taxon>Clostridia</taxon>
        <taxon>Peptostreptococcales</taxon>
        <taxon>Filifactoraceae</taxon>
        <taxon>Peptoanaerobacter</taxon>
    </lineage>
</organism>
<dbReference type="EMBL" id="AFZF02000004">
    <property type="protein sequence ID" value="EHL17392.1"/>
    <property type="molecule type" value="Genomic_DNA"/>
</dbReference>
<name>V9HVB8_9FIRM</name>
<dbReference type="HOGENOM" id="CLU_159915_0_0_9"/>
<evidence type="ECO:0000313" key="1">
    <source>
        <dbReference type="EMBL" id="EHL17392.1"/>
    </source>
</evidence>
<dbReference type="InterPro" id="IPR010064">
    <property type="entry name" value="HK97-gp10_tail"/>
</dbReference>
<dbReference type="OrthoDB" id="1696709at2"/>
<dbReference type="Pfam" id="PF04883">
    <property type="entry name" value="HK97-gp10_like"/>
    <property type="match status" value="1"/>
</dbReference>
<dbReference type="Proteomes" id="UP000017818">
    <property type="component" value="Unassembled WGS sequence"/>
</dbReference>
<accession>V9HVB8</accession>